<comment type="caution">
    <text evidence="1">The sequence shown here is derived from an EMBL/GenBank/DDBJ whole genome shotgun (WGS) entry which is preliminary data.</text>
</comment>
<dbReference type="RefSeq" id="WP_201877800.1">
    <property type="nucleotide sequence ID" value="NZ_JAERRF010000017.1"/>
</dbReference>
<name>A0ABS1NJ33_9ACTN</name>
<evidence type="ECO:0000313" key="1">
    <source>
        <dbReference type="EMBL" id="MBL1100116.1"/>
    </source>
</evidence>
<evidence type="ECO:0000313" key="2">
    <source>
        <dbReference type="Proteomes" id="UP000634229"/>
    </source>
</evidence>
<organism evidence="1 2">
    <name type="scientific">Streptomyces coffeae</name>
    <dbReference type="NCBI Taxonomy" id="621382"/>
    <lineage>
        <taxon>Bacteria</taxon>
        <taxon>Bacillati</taxon>
        <taxon>Actinomycetota</taxon>
        <taxon>Actinomycetes</taxon>
        <taxon>Kitasatosporales</taxon>
        <taxon>Streptomycetaceae</taxon>
        <taxon>Streptomyces</taxon>
    </lineage>
</organism>
<dbReference type="Proteomes" id="UP000634229">
    <property type="component" value="Unassembled WGS sequence"/>
</dbReference>
<protein>
    <submittedName>
        <fullName evidence="1">Uncharacterized protein</fullName>
    </submittedName>
</protein>
<keyword evidence="2" id="KW-1185">Reference proteome</keyword>
<reference evidence="1 2" key="1">
    <citation type="submission" date="2021-01" db="EMBL/GenBank/DDBJ databases">
        <title>WGS of actinomycetes isolated from Thailand.</title>
        <authorList>
            <person name="Thawai C."/>
        </authorList>
    </citation>
    <scope>NUCLEOTIDE SEQUENCE [LARGE SCALE GENOMIC DNA]</scope>
    <source>
        <strain evidence="1 2">CA1R205</strain>
    </source>
</reference>
<sequence length="108" mass="10834">MTTTYTIATSTGPVTVAAVEPAPGLRIAKAPDDISPLSERRWLLAHHDGPALAAFTTEAAANTAAAAIAPLTDWTRSAMTTANAISLGGLAGQLMDALTAAGGAHPNN</sequence>
<gene>
    <name evidence="1" type="ORF">JK363_26270</name>
</gene>
<accession>A0ABS1NJ33</accession>
<proteinExistence type="predicted"/>
<dbReference type="EMBL" id="JAERRF010000017">
    <property type="protein sequence ID" value="MBL1100116.1"/>
    <property type="molecule type" value="Genomic_DNA"/>
</dbReference>